<dbReference type="GO" id="GO:0008780">
    <property type="term" value="F:acyl-[acyl-carrier-protein]-UDP-N-acetylglucosamine O-acyltransferase activity"/>
    <property type="evidence" value="ECO:0007669"/>
    <property type="project" value="UniProtKB-UniRule"/>
</dbReference>
<dbReference type="Proteomes" id="UP000246569">
    <property type="component" value="Unassembled WGS sequence"/>
</dbReference>
<comment type="subunit">
    <text evidence="8">Homotrimer.</text>
</comment>
<evidence type="ECO:0000256" key="3">
    <source>
        <dbReference type="ARBA" id="ARBA00022556"/>
    </source>
</evidence>
<dbReference type="Pfam" id="PF00132">
    <property type="entry name" value="Hexapep"/>
    <property type="match status" value="2"/>
</dbReference>
<evidence type="ECO:0000256" key="7">
    <source>
        <dbReference type="ARBA" id="ARBA00023315"/>
    </source>
</evidence>
<protein>
    <recommendedName>
        <fullName evidence="8">Acyl-[acyl-carrier-protein]--UDP-N-acetylglucosamine O-acyltransferase</fullName>
        <shortName evidence="8">UDP-N-acetylglucosamine acyltransferase</shortName>
        <ecNumber evidence="8">2.3.1.129</ecNumber>
    </recommendedName>
</protein>
<proteinExistence type="inferred from homology"/>
<dbReference type="CDD" id="cd03351">
    <property type="entry name" value="LbH_UDP-GlcNAc_AT"/>
    <property type="match status" value="1"/>
</dbReference>
<dbReference type="PANTHER" id="PTHR43480:SF1">
    <property type="entry name" value="ACYL-[ACYL-CARRIER-PROTEIN]--UDP-N-ACETYLGLUCOSAMINE O-ACYLTRANSFERASE, MITOCHONDRIAL-RELATED"/>
    <property type="match status" value="1"/>
</dbReference>
<evidence type="ECO:0000256" key="8">
    <source>
        <dbReference type="HAMAP-Rule" id="MF_00387"/>
    </source>
</evidence>
<dbReference type="InterPro" id="IPR018357">
    <property type="entry name" value="Hexapep_transf_CS"/>
</dbReference>
<evidence type="ECO:0000259" key="9">
    <source>
        <dbReference type="Pfam" id="PF13720"/>
    </source>
</evidence>
<keyword evidence="3 8" id="KW-0441">Lipid A biosynthesis</keyword>
<dbReference type="GO" id="GO:0016020">
    <property type="term" value="C:membrane"/>
    <property type="evidence" value="ECO:0007669"/>
    <property type="project" value="GOC"/>
</dbReference>
<dbReference type="GO" id="GO:0005737">
    <property type="term" value="C:cytoplasm"/>
    <property type="evidence" value="ECO:0007669"/>
    <property type="project" value="UniProtKB-SubCell"/>
</dbReference>
<dbReference type="RefSeq" id="WP_110017986.1">
    <property type="nucleotide sequence ID" value="NZ_QGTJ01000003.1"/>
</dbReference>
<dbReference type="PIRSF" id="PIRSF000456">
    <property type="entry name" value="UDP-GlcNAc_acltr"/>
    <property type="match status" value="1"/>
</dbReference>
<dbReference type="OrthoDB" id="9807278at2"/>
<evidence type="ECO:0000256" key="2">
    <source>
        <dbReference type="ARBA" id="ARBA00022516"/>
    </source>
</evidence>
<keyword evidence="4 8" id="KW-0808">Transferase</keyword>
<dbReference type="NCBIfam" id="TIGR01852">
    <property type="entry name" value="lipid_A_lpxA"/>
    <property type="match status" value="1"/>
</dbReference>
<evidence type="ECO:0000313" key="11">
    <source>
        <dbReference type="Proteomes" id="UP000246569"/>
    </source>
</evidence>
<dbReference type="InterPro" id="IPR010137">
    <property type="entry name" value="Lipid_A_LpxA"/>
</dbReference>
<organism evidence="10 11">
    <name type="scientific">Plasticicumulans acidivorans</name>
    <dbReference type="NCBI Taxonomy" id="886464"/>
    <lineage>
        <taxon>Bacteria</taxon>
        <taxon>Pseudomonadati</taxon>
        <taxon>Pseudomonadota</taxon>
        <taxon>Gammaproteobacteria</taxon>
        <taxon>Candidatus Competibacteraceae</taxon>
        <taxon>Plasticicumulans</taxon>
    </lineage>
</organism>
<keyword evidence="11" id="KW-1185">Reference proteome</keyword>
<dbReference type="InterPro" id="IPR037157">
    <property type="entry name" value="Acetyltransf_C_sf"/>
</dbReference>
<dbReference type="PANTHER" id="PTHR43480">
    <property type="entry name" value="ACYL-[ACYL-CARRIER-PROTEIN]--UDP-N-ACETYLGLUCOSAMINE O-ACYLTRANSFERASE"/>
    <property type="match status" value="1"/>
</dbReference>
<sequence>MIDARAVIDPSARLAADVSVGPFSIIGPDVEIGAGTEIGPHVVIKGPTTIGRDNRIFQFASIGDEPQDKKYAGEPTRLEIGDRNTIREYVTINRGTVQDVGVTRLGSDNWIMAYVHIAHDCQVGDNTIFANNASLAGHVHVGDWAILGGYTLVHQFCRIGAHSFCGFATGVQRDVPPYFTVAGYRAEPHGINSEGLKRRGYPAEEIAAIKRAYKLVYMSELKLAEAIESIREMERDWPRLALLADFLAASDRGVVR</sequence>
<name>A0A317MYZ6_9GAMM</name>
<keyword evidence="2 8" id="KW-0444">Lipid biosynthesis</keyword>
<dbReference type="UniPathway" id="UPA00359">
    <property type="reaction ID" value="UER00477"/>
</dbReference>
<comment type="subcellular location">
    <subcellularLocation>
        <location evidence="8">Cytoplasm</location>
    </subcellularLocation>
</comment>
<gene>
    <name evidence="8" type="primary">lpxA</name>
    <name evidence="10" type="ORF">C7443_103443</name>
</gene>
<comment type="pathway">
    <text evidence="8">Glycolipid biosynthesis; lipid IV(A) biosynthesis; lipid IV(A) from (3R)-3-hydroxytetradecanoyl-[acyl-carrier-protein] and UDP-N-acetyl-alpha-D-glucosamine: step 1/6.</text>
</comment>
<comment type="catalytic activity">
    <reaction evidence="8">
        <text>a (3R)-hydroxyacyl-[ACP] + UDP-N-acetyl-alpha-D-glucosamine = a UDP-3-O-[(3R)-3-hydroxyacyl]-N-acetyl-alpha-D-glucosamine + holo-[ACP]</text>
        <dbReference type="Rhea" id="RHEA:67812"/>
        <dbReference type="Rhea" id="RHEA-COMP:9685"/>
        <dbReference type="Rhea" id="RHEA-COMP:9945"/>
        <dbReference type="ChEBI" id="CHEBI:57705"/>
        <dbReference type="ChEBI" id="CHEBI:64479"/>
        <dbReference type="ChEBI" id="CHEBI:78827"/>
        <dbReference type="ChEBI" id="CHEBI:173225"/>
        <dbReference type="EC" id="2.3.1.129"/>
    </reaction>
</comment>
<evidence type="ECO:0000313" key="10">
    <source>
        <dbReference type="EMBL" id="PWV63512.1"/>
    </source>
</evidence>
<reference evidence="10 11" key="1">
    <citation type="submission" date="2018-05" db="EMBL/GenBank/DDBJ databases">
        <title>Genomic Encyclopedia of Type Strains, Phase IV (KMG-IV): sequencing the most valuable type-strain genomes for metagenomic binning, comparative biology and taxonomic classification.</title>
        <authorList>
            <person name="Goeker M."/>
        </authorList>
    </citation>
    <scope>NUCLEOTIDE SEQUENCE [LARGE SCALE GENOMIC DNA]</scope>
    <source>
        <strain evidence="10 11">DSM 23606</strain>
    </source>
</reference>
<dbReference type="AlphaFoldDB" id="A0A317MYZ6"/>
<dbReference type="EMBL" id="QGTJ01000003">
    <property type="protein sequence ID" value="PWV63512.1"/>
    <property type="molecule type" value="Genomic_DNA"/>
</dbReference>
<keyword evidence="1 8" id="KW-0963">Cytoplasm</keyword>
<dbReference type="GO" id="GO:0009245">
    <property type="term" value="P:lipid A biosynthetic process"/>
    <property type="evidence" value="ECO:0007669"/>
    <property type="project" value="UniProtKB-UniRule"/>
</dbReference>
<dbReference type="Pfam" id="PF13720">
    <property type="entry name" value="Acetyltransf_11"/>
    <property type="match status" value="1"/>
</dbReference>
<accession>A0A317MYZ6</accession>
<feature type="domain" description="UDP N-acetylglucosamine O-acyltransferase C-terminal" evidence="9">
    <location>
        <begin position="174"/>
        <end position="255"/>
    </location>
</feature>
<evidence type="ECO:0000256" key="6">
    <source>
        <dbReference type="ARBA" id="ARBA00023098"/>
    </source>
</evidence>
<dbReference type="Gene3D" id="2.160.10.10">
    <property type="entry name" value="Hexapeptide repeat proteins"/>
    <property type="match status" value="1"/>
</dbReference>
<keyword evidence="6 8" id="KW-0443">Lipid metabolism</keyword>
<dbReference type="SUPFAM" id="SSF51161">
    <property type="entry name" value="Trimeric LpxA-like enzymes"/>
    <property type="match status" value="1"/>
</dbReference>
<dbReference type="EC" id="2.3.1.129" evidence="8"/>
<keyword evidence="7 8" id="KW-0012">Acyltransferase</keyword>
<dbReference type="InterPro" id="IPR029098">
    <property type="entry name" value="Acetyltransf_C"/>
</dbReference>
<comment type="function">
    <text evidence="8">Involved in the biosynthesis of lipid A, a phosphorylated glycolipid that anchors the lipopolysaccharide to the outer membrane of the cell.</text>
</comment>
<evidence type="ECO:0000256" key="1">
    <source>
        <dbReference type="ARBA" id="ARBA00022490"/>
    </source>
</evidence>
<dbReference type="InterPro" id="IPR011004">
    <property type="entry name" value="Trimer_LpxA-like_sf"/>
</dbReference>
<evidence type="ECO:0000256" key="5">
    <source>
        <dbReference type="ARBA" id="ARBA00022737"/>
    </source>
</evidence>
<dbReference type="InterPro" id="IPR001451">
    <property type="entry name" value="Hexapep"/>
</dbReference>
<dbReference type="HAMAP" id="MF_00387">
    <property type="entry name" value="LpxA"/>
    <property type="match status" value="1"/>
</dbReference>
<dbReference type="NCBIfam" id="NF003657">
    <property type="entry name" value="PRK05289.1"/>
    <property type="match status" value="1"/>
</dbReference>
<evidence type="ECO:0000256" key="4">
    <source>
        <dbReference type="ARBA" id="ARBA00022679"/>
    </source>
</evidence>
<dbReference type="PROSITE" id="PS00101">
    <property type="entry name" value="HEXAPEP_TRANSFERASES"/>
    <property type="match status" value="1"/>
</dbReference>
<dbReference type="Gene3D" id="1.20.1180.10">
    <property type="entry name" value="Udp N-acetylglucosamine O-acyltransferase, C-terminal domain"/>
    <property type="match status" value="1"/>
</dbReference>
<comment type="caution">
    <text evidence="10">The sequence shown here is derived from an EMBL/GenBank/DDBJ whole genome shotgun (WGS) entry which is preliminary data.</text>
</comment>
<comment type="similarity">
    <text evidence="8">Belongs to the transferase hexapeptide repeat family. LpxA subfamily.</text>
</comment>
<keyword evidence="5 8" id="KW-0677">Repeat</keyword>